<dbReference type="InterPro" id="IPR029071">
    <property type="entry name" value="Ubiquitin-like_domsf"/>
</dbReference>
<evidence type="ECO:0000313" key="3">
    <source>
        <dbReference type="Proteomes" id="UP000583929"/>
    </source>
</evidence>
<dbReference type="GO" id="GO:0043130">
    <property type="term" value="F:ubiquitin binding"/>
    <property type="evidence" value="ECO:0007669"/>
    <property type="project" value="TreeGrafter"/>
</dbReference>
<name>A0A7J6HHK0_CANSA</name>
<dbReference type="EMBL" id="JAATIQ010000045">
    <property type="protein sequence ID" value="KAF4394431.1"/>
    <property type="molecule type" value="Genomic_DNA"/>
</dbReference>
<organism evidence="2 3">
    <name type="scientific">Cannabis sativa</name>
    <name type="common">Hemp</name>
    <name type="synonym">Marijuana</name>
    <dbReference type="NCBI Taxonomy" id="3483"/>
    <lineage>
        <taxon>Eukaryota</taxon>
        <taxon>Viridiplantae</taxon>
        <taxon>Streptophyta</taxon>
        <taxon>Embryophyta</taxon>
        <taxon>Tracheophyta</taxon>
        <taxon>Spermatophyta</taxon>
        <taxon>Magnoliopsida</taxon>
        <taxon>eudicotyledons</taxon>
        <taxon>Gunneridae</taxon>
        <taxon>Pentapetalae</taxon>
        <taxon>rosids</taxon>
        <taxon>fabids</taxon>
        <taxon>Rosales</taxon>
        <taxon>Cannabaceae</taxon>
        <taxon>Cannabis</taxon>
    </lineage>
</organism>
<sequence length="262" mass="29885">MKVVICILQHEVEIEVEHEEQIIEIKRKIEQHLGIAMSSQTLSIFGWELFDELYMKDYPMISEGTRIDLTIQGIHQNHHLILGQPNKIQILVKLSSKQHHHMEVERTEMVHSLKEKIHIIDGTPMKRMSLFFSGTELDDDYRNLSEYGVCEFSEIIVTHKAANRLGDGGGGELPSRKLSIVVQTSSSLLNGACIPLKLSDSSTVNDLRELLLSGKILPLDDYLFIHKQRIMRDCSSLRWHGVEDGDFLYVFKGTVSRGESSF</sequence>
<keyword evidence="3" id="KW-1185">Reference proteome</keyword>
<dbReference type="SMART" id="SM00213">
    <property type="entry name" value="UBQ"/>
    <property type="match status" value="3"/>
</dbReference>
<accession>A0A803QJX6</accession>
<dbReference type="GO" id="GO:0005829">
    <property type="term" value="C:cytosol"/>
    <property type="evidence" value="ECO:0007669"/>
    <property type="project" value="TreeGrafter"/>
</dbReference>
<evidence type="ECO:0000259" key="1">
    <source>
        <dbReference type="PROSITE" id="PS50053"/>
    </source>
</evidence>
<gene>
    <name evidence="2" type="ORF">G4B88_018581</name>
</gene>
<dbReference type="Proteomes" id="UP000583929">
    <property type="component" value="Unassembled WGS sequence"/>
</dbReference>
<dbReference type="OrthoDB" id="428577at2759"/>
<dbReference type="AlphaFoldDB" id="A0A7J6HHK0"/>
<dbReference type="Gene3D" id="3.10.20.90">
    <property type="entry name" value="Phosphatidylinositol 3-kinase Catalytic Subunit, Chain A, domain 1"/>
    <property type="match status" value="3"/>
</dbReference>
<dbReference type="Pfam" id="PF00240">
    <property type="entry name" value="ubiquitin"/>
    <property type="match status" value="2"/>
</dbReference>
<dbReference type="SUPFAM" id="SSF54236">
    <property type="entry name" value="Ubiquitin-like"/>
    <property type="match status" value="3"/>
</dbReference>
<dbReference type="CDD" id="cd17039">
    <property type="entry name" value="Ubl_ubiquitin_like"/>
    <property type="match status" value="1"/>
</dbReference>
<dbReference type="GO" id="GO:0031593">
    <property type="term" value="F:polyubiquitin modification-dependent protein binding"/>
    <property type="evidence" value="ECO:0007669"/>
    <property type="project" value="TreeGrafter"/>
</dbReference>
<dbReference type="PANTHER" id="PTHR10621">
    <property type="entry name" value="UV EXCISION REPAIR PROTEIN RAD23"/>
    <property type="match status" value="1"/>
</dbReference>
<proteinExistence type="predicted"/>
<comment type="caution">
    <text evidence="2">The sequence shown here is derived from an EMBL/GenBank/DDBJ whole genome shotgun (WGS) entry which is preliminary data.</text>
</comment>
<feature type="domain" description="Ubiquitin-like" evidence="1">
    <location>
        <begin position="1"/>
        <end position="60"/>
    </location>
</feature>
<evidence type="ECO:0000313" key="2">
    <source>
        <dbReference type="EMBL" id="KAF4394431.1"/>
    </source>
</evidence>
<dbReference type="GO" id="GO:0005654">
    <property type="term" value="C:nucleoplasm"/>
    <property type="evidence" value="ECO:0007669"/>
    <property type="project" value="TreeGrafter"/>
</dbReference>
<feature type="domain" description="Ubiquitin-like" evidence="1">
    <location>
        <begin position="88"/>
        <end position="157"/>
    </location>
</feature>
<feature type="domain" description="Ubiquitin-like" evidence="1">
    <location>
        <begin position="178"/>
        <end position="250"/>
    </location>
</feature>
<dbReference type="OMA" id="RIMRDNC"/>
<reference evidence="2 3" key="1">
    <citation type="journal article" date="2020" name="bioRxiv">
        <title>Sequence and annotation of 42 cannabis genomes reveals extensive copy number variation in cannabinoid synthesis and pathogen resistance genes.</title>
        <authorList>
            <person name="Mckernan K.J."/>
            <person name="Helbert Y."/>
            <person name="Kane L.T."/>
            <person name="Ebling H."/>
            <person name="Zhang L."/>
            <person name="Liu B."/>
            <person name="Eaton Z."/>
            <person name="Mclaughlin S."/>
            <person name="Kingan S."/>
            <person name="Baybayan P."/>
            <person name="Concepcion G."/>
            <person name="Jordan M."/>
            <person name="Riva A."/>
            <person name="Barbazuk W."/>
            <person name="Harkins T."/>
        </authorList>
    </citation>
    <scope>NUCLEOTIDE SEQUENCE [LARGE SCALE GENOMIC DNA]</scope>
    <source>
        <strain evidence="3">cv. Jamaican Lion 4</strain>
        <tissue evidence="2">Leaf</tissue>
    </source>
</reference>
<protein>
    <recommendedName>
        <fullName evidence="1">Ubiquitin-like domain-containing protein</fullName>
    </recommendedName>
</protein>
<dbReference type="GO" id="GO:0070628">
    <property type="term" value="F:proteasome binding"/>
    <property type="evidence" value="ECO:0007669"/>
    <property type="project" value="TreeGrafter"/>
</dbReference>
<dbReference type="InterPro" id="IPR000626">
    <property type="entry name" value="Ubiquitin-like_dom"/>
</dbReference>
<dbReference type="PANTHER" id="PTHR10621:SF0">
    <property type="entry name" value="UV EXCISION REPAIR PROTEIN RAD23"/>
    <property type="match status" value="1"/>
</dbReference>
<accession>A0A7J6HHK0</accession>
<dbReference type="PROSITE" id="PS50053">
    <property type="entry name" value="UBIQUITIN_2"/>
    <property type="match status" value="3"/>
</dbReference>
<dbReference type="GO" id="GO:0043161">
    <property type="term" value="P:proteasome-mediated ubiquitin-dependent protein catabolic process"/>
    <property type="evidence" value="ECO:0007669"/>
    <property type="project" value="TreeGrafter"/>
</dbReference>